<reference evidence="12 13" key="1">
    <citation type="submission" date="2019-10" db="EMBL/GenBank/DDBJ databases">
        <title>Genome sequencing of Lactobacillus manihotivorans.</title>
        <authorList>
            <person name="Kim K."/>
        </authorList>
    </citation>
    <scope>NUCLEOTIDE SEQUENCE [LARGE SCALE GENOMIC DNA]</scope>
    <source>
        <strain evidence="12 13">LM010</strain>
    </source>
</reference>
<comment type="catalytic activity">
    <reaction evidence="8">
        <text>Hydrolysis of terminal non-reducing beta-D-fructofuranoside residues in beta-D-fructofuranosides.</text>
        <dbReference type="EC" id="3.2.1.26"/>
    </reaction>
</comment>
<evidence type="ECO:0000256" key="7">
    <source>
        <dbReference type="ARBA" id="ARBA00033367"/>
    </source>
</evidence>
<dbReference type="Gene3D" id="2.115.10.20">
    <property type="entry name" value="Glycosyl hydrolase domain, family 43"/>
    <property type="match status" value="1"/>
</dbReference>
<proteinExistence type="inferred from homology"/>
<dbReference type="EMBL" id="CP045068">
    <property type="protein sequence ID" value="QFQ90809.1"/>
    <property type="molecule type" value="Genomic_DNA"/>
</dbReference>
<accession>A0A5P8JQ17</accession>
<keyword evidence="5 8" id="KW-0378">Hydrolase</keyword>
<keyword evidence="6 8" id="KW-0326">Glycosidase</keyword>
<evidence type="ECO:0000256" key="5">
    <source>
        <dbReference type="ARBA" id="ARBA00022801"/>
    </source>
</evidence>
<comment type="similarity">
    <text evidence="2 8">Belongs to the glycosyl hydrolase 32 family.</text>
</comment>
<dbReference type="InterPro" id="IPR051214">
    <property type="entry name" value="GH32_Enzymes"/>
</dbReference>
<evidence type="ECO:0000256" key="9">
    <source>
        <dbReference type="RuleBase" id="RU365015"/>
    </source>
</evidence>
<dbReference type="UniPathway" id="UPA00238"/>
<dbReference type="SUPFAM" id="SSF75005">
    <property type="entry name" value="Arabinanase/levansucrase/invertase"/>
    <property type="match status" value="1"/>
</dbReference>
<evidence type="ECO:0000256" key="3">
    <source>
        <dbReference type="ARBA" id="ARBA00012758"/>
    </source>
</evidence>
<dbReference type="CDD" id="cd18623">
    <property type="entry name" value="GH32_ScrB-like"/>
    <property type="match status" value="1"/>
</dbReference>
<evidence type="ECO:0000313" key="13">
    <source>
        <dbReference type="Proteomes" id="UP000388452"/>
    </source>
</evidence>
<keyword evidence="9" id="KW-0119">Carbohydrate metabolism</keyword>
<feature type="domain" description="Glycosyl hydrolase family 32 N-terminal" evidence="10">
    <location>
        <begin position="48"/>
        <end position="351"/>
    </location>
</feature>
<dbReference type="GO" id="GO:0005985">
    <property type="term" value="P:sucrose metabolic process"/>
    <property type="evidence" value="ECO:0007669"/>
    <property type="project" value="UniProtKB-UniPathway"/>
</dbReference>
<dbReference type="NCBIfam" id="TIGR01322">
    <property type="entry name" value="scrB_fam"/>
    <property type="match status" value="1"/>
</dbReference>
<dbReference type="EC" id="3.2.1.26" evidence="3 8"/>
<sequence length="487" mass="54786">MNEKRIRRIPMKTWTTKQRYATYDTYSKKELDRLQKLQRDSKWHLAYHLQPKSGLMNDPNGFTYINGEWRLAYQNFPFGPVHGLKSWENLVSNDLQNWRYIGSGLQPHAPYSMQGVYSGSGLAQGERQFLMYTGNVRTEDGGRISTQLGAWVEPDGELHELSQPLISGQPNGYTAHFRDPQILERDGRYYAILGAQREDKRGTILVYSAERPEGPWQLDGPLDFGFDSLGYMIECPNLAFVDGSVVLIFCPQGLDQSVCAYDNIYPNMYIVADDIDWASRKLVNPGPLHNLDVGFDCYAAQVVNEPNDHAHLISWMGLPDTTYASDEEDWQGCYSLARELHVIGKRLKQLPMMDSLIGAQMPVANATIDLVSVLHFEWQIGVDETLVVGNSKEQLRLKFNDTGVTVDRSGVASSNADDFGKTRSVPLVAGKHSADLYLDRSCFELYVDDGAGVLSGRYFPEDATNWTLKQAADTQVAVTGHKTKSIF</sequence>
<comment type="subcellular location">
    <subcellularLocation>
        <location evidence="9">Cytoplasm</location>
    </subcellularLocation>
</comment>
<dbReference type="GO" id="GO:0004564">
    <property type="term" value="F:beta-fructofuranosidase activity"/>
    <property type="evidence" value="ECO:0007669"/>
    <property type="project" value="UniProtKB-EC"/>
</dbReference>
<keyword evidence="9" id="KW-0963">Cytoplasm</keyword>
<evidence type="ECO:0000256" key="1">
    <source>
        <dbReference type="ARBA" id="ARBA00004914"/>
    </source>
</evidence>
<dbReference type="Gene3D" id="2.60.120.560">
    <property type="entry name" value="Exo-inulinase, domain 1"/>
    <property type="match status" value="1"/>
</dbReference>
<protein>
    <recommendedName>
        <fullName evidence="4 8">Sucrose-6-phosphate hydrolase</fullName>
        <ecNumber evidence="3 8">3.2.1.26</ecNumber>
    </recommendedName>
    <alternativeName>
        <fullName evidence="7 9">Invertase</fullName>
    </alternativeName>
</protein>
<feature type="domain" description="Glycosyl hydrolase family 32 C-terminal" evidence="11">
    <location>
        <begin position="385"/>
        <end position="468"/>
    </location>
</feature>
<dbReference type="GO" id="GO:0005737">
    <property type="term" value="C:cytoplasm"/>
    <property type="evidence" value="ECO:0007669"/>
    <property type="project" value="UniProtKB-SubCell"/>
</dbReference>
<evidence type="ECO:0000256" key="6">
    <source>
        <dbReference type="ARBA" id="ARBA00023295"/>
    </source>
</evidence>
<dbReference type="PROSITE" id="PS00609">
    <property type="entry name" value="GLYCOSYL_HYDROL_F32"/>
    <property type="match status" value="1"/>
</dbReference>
<dbReference type="PANTHER" id="PTHR43101:SF1">
    <property type="entry name" value="BETA-FRUCTOSIDASE"/>
    <property type="match status" value="1"/>
</dbReference>
<dbReference type="InterPro" id="IPR001362">
    <property type="entry name" value="Glyco_hydro_32"/>
</dbReference>
<dbReference type="InterPro" id="IPR013320">
    <property type="entry name" value="ConA-like_dom_sf"/>
</dbReference>
<evidence type="ECO:0000259" key="10">
    <source>
        <dbReference type="Pfam" id="PF00251"/>
    </source>
</evidence>
<dbReference type="Pfam" id="PF00251">
    <property type="entry name" value="Glyco_hydro_32N"/>
    <property type="match status" value="1"/>
</dbReference>
<evidence type="ECO:0000313" key="12">
    <source>
        <dbReference type="EMBL" id="QFQ90809.1"/>
    </source>
</evidence>
<evidence type="ECO:0000256" key="8">
    <source>
        <dbReference type="RuleBase" id="RU362110"/>
    </source>
</evidence>
<name>A0A5P8JQ17_9LACO</name>
<dbReference type="Proteomes" id="UP000388452">
    <property type="component" value="Chromosome"/>
</dbReference>
<gene>
    <name evidence="12" type="ORF">LM010_04970</name>
</gene>
<dbReference type="PANTHER" id="PTHR43101">
    <property type="entry name" value="BETA-FRUCTOSIDASE"/>
    <property type="match status" value="1"/>
</dbReference>
<dbReference type="InterPro" id="IPR006232">
    <property type="entry name" value="Suc6P_hydrolase"/>
</dbReference>
<organism evidence="12 13">
    <name type="scientific">Lacticaseibacillus manihotivorans</name>
    <dbReference type="NCBI Taxonomy" id="88233"/>
    <lineage>
        <taxon>Bacteria</taxon>
        <taxon>Bacillati</taxon>
        <taxon>Bacillota</taxon>
        <taxon>Bacilli</taxon>
        <taxon>Lactobacillales</taxon>
        <taxon>Lactobacillaceae</taxon>
        <taxon>Lacticaseibacillus</taxon>
    </lineage>
</organism>
<evidence type="ECO:0000259" key="11">
    <source>
        <dbReference type="Pfam" id="PF08244"/>
    </source>
</evidence>
<evidence type="ECO:0000256" key="2">
    <source>
        <dbReference type="ARBA" id="ARBA00009902"/>
    </source>
</evidence>
<dbReference type="AlphaFoldDB" id="A0A5P8JQ17"/>
<comment type="pathway">
    <text evidence="1 9">Glycan biosynthesis; sucrose metabolism.</text>
</comment>
<dbReference type="Pfam" id="PF08244">
    <property type="entry name" value="Glyco_hydro_32C"/>
    <property type="match status" value="1"/>
</dbReference>
<evidence type="ECO:0000256" key="4">
    <source>
        <dbReference type="ARBA" id="ARBA00019623"/>
    </source>
</evidence>
<dbReference type="SUPFAM" id="SSF49899">
    <property type="entry name" value="Concanavalin A-like lectins/glucanases"/>
    <property type="match status" value="1"/>
</dbReference>
<dbReference type="SMART" id="SM00640">
    <property type="entry name" value="Glyco_32"/>
    <property type="match status" value="1"/>
</dbReference>
<dbReference type="InterPro" id="IPR018053">
    <property type="entry name" value="Glyco_hydro_32_AS"/>
</dbReference>
<dbReference type="InterPro" id="IPR013189">
    <property type="entry name" value="Glyco_hydro_32_C"/>
</dbReference>
<dbReference type="InterPro" id="IPR013148">
    <property type="entry name" value="Glyco_hydro_32_N"/>
</dbReference>
<dbReference type="InterPro" id="IPR023296">
    <property type="entry name" value="Glyco_hydro_beta-prop_sf"/>
</dbReference>
<comment type="function">
    <text evidence="9">Enables the bacterium to metabolize sucrose as a sole carbon source.</text>
</comment>